<dbReference type="PANTHER" id="PTHR43394">
    <property type="entry name" value="ATP-DEPENDENT PERMEASE MDL1, MITOCHONDRIAL"/>
    <property type="match status" value="1"/>
</dbReference>
<keyword evidence="4 11" id="KW-0812">Transmembrane</keyword>
<dbReference type="PROSITE" id="PS50929">
    <property type="entry name" value="ABC_TM1F"/>
    <property type="match status" value="2"/>
</dbReference>
<evidence type="ECO:0000256" key="10">
    <source>
        <dbReference type="ARBA" id="ARBA00023180"/>
    </source>
</evidence>
<feature type="transmembrane region" description="Helical" evidence="11">
    <location>
        <begin position="904"/>
        <end position="929"/>
    </location>
</feature>
<reference evidence="14" key="1">
    <citation type="submission" date="2015-04" db="UniProtKB">
        <authorList>
            <consortium name="EnsemblPlants"/>
        </authorList>
    </citation>
    <scope>IDENTIFICATION</scope>
</reference>
<comment type="similarity">
    <text evidence="2">Belongs to the ABC transporter superfamily. ABCB family. Multidrug resistance exporter (TC 3.A.1.201) subfamily.</text>
</comment>
<protein>
    <recommendedName>
        <fullName evidence="16">MDR-like ABC transporter</fullName>
    </recommendedName>
</protein>
<keyword evidence="8 11" id="KW-1133">Transmembrane helix</keyword>
<dbReference type="CDD" id="cd03249">
    <property type="entry name" value="ABC_MTABC3_MDL1_MDL2"/>
    <property type="match status" value="1"/>
</dbReference>
<dbReference type="SUPFAM" id="SSF90123">
    <property type="entry name" value="ABC transporter transmembrane region"/>
    <property type="match status" value="2"/>
</dbReference>
<dbReference type="CDD" id="cd18577">
    <property type="entry name" value="ABC_6TM_Pgp_ABCB1_D1_like"/>
    <property type="match status" value="1"/>
</dbReference>
<dbReference type="GO" id="GO:0015421">
    <property type="term" value="F:ABC-type oligopeptide transporter activity"/>
    <property type="evidence" value="ECO:0007669"/>
    <property type="project" value="TreeGrafter"/>
</dbReference>
<dbReference type="EnsemblPlants" id="OPUNC04G01640.2">
    <property type="protein sequence ID" value="OPUNC04G01640.2"/>
    <property type="gene ID" value="OPUNC04G01640"/>
</dbReference>
<dbReference type="CDD" id="cd18578">
    <property type="entry name" value="ABC_6TM_Pgp_ABCB1_D2_like"/>
    <property type="match status" value="1"/>
</dbReference>
<dbReference type="InterPro" id="IPR036640">
    <property type="entry name" value="ABC1_TM_sf"/>
</dbReference>
<evidence type="ECO:0000256" key="5">
    <source>
        <dbReference type="ARBA" id="ARBA00022737"/>
    </source>
</evidence>
<feature type="domain" description="ABC transmembrane type-1" evidence="13">
    <location>
        <begin position="678"/>
        <end position="941"/>
    </location>
</feature>
<dbReference type="STRING" id="4537.A0A0E0KMH2"/>
<dbReference type="FunFam" id="3.40.50.300:FF:000240">
    <property type="entry name" value="ABC transporter B family member 20"/>
    <property type="match status" value="1"/>
</dbReference>
<dbReference type="SMART" id="SM00382">
    <property type="entry name" value="AAA"/>
    <property type="match status" value="2"/>
</dbReference>
<feature type="domain" description="ABC transmembrane type-1" evidence="13">
    <location>
        <begin position="92"/>
        <end position="318"/>
    </location>
</feature>
<keyword evidence="10" id="KW-0325">Glycoprotein</keyword>
<dbReference type="Proteomes" id="UP000026962">
    <property type="component" value="Chromosome 4"/>
</dbReference>
<evidence type="ECO:0000259" key="13">
    <source>
        <dbReference type="PROSITE" id="PS50929"/>
    </source>
</evidence>
<dbReference type="Pfam" id="PF00005">
    <property type="entry name" value="ABC_tran"/>
    <property type="match status" value="2"/>
</dbReference>
<dbReference type="Gramene" id="OPUNC04G01640.2">
    <property type="protein sequence ID" value="OPUNC04G01640.2"/>
    <property type="gene ID" value="OPUNC04G01640"/>
</dbReference>
<dbReference type="InterPro" id="IPR027417">
    <property type="entry name" value="P-loop_NTPase"/>
</dbReference>
<name>A0A0E0KMH2_ORYPU</name>
<keyword evidence="15" id="KW-1185">Reference proteome</keyword>
<dbReference type="AlphaFoldDB" id="A0A0E0KMH2"/>
<dbReference type="GO" id="GO:0005524">
    <property type="term" value="F:ATP binding"/>
    <property type="evidence" value="ECO:0007669"/>
    <property type="project" value="UniProtKB-KW"/>
</dbReference>
<dbReference type="InterPro" id="IPR039421">
    <property type="entry name" value="Type_1_exporter"/>
</dbReference>
<evidence type="ECO:0008006" key="16">
    <source>
        <dbReference type="Google" id="ProtNLM"/>
    </source>
</evidence>
<dbReference type="Pfam" id="PF00664">
    <property type="entry name" value="ABC_membrane"/>
    <property type="match status" value="2"/>
</dbReference>
<dbReference type="SUPFAM" id="SSF52540">
    <property type="entry name" value="P-loop containing nucleoside triphosphate hydrolases"/>
    <property type="match status" value="2"/>
</dbReference>
<dbReference type="GO" id="GO:0016887">
    <property type="term" value="F:ATP hydrolysis activity"/>
    <property type="evidence" value="ECO:0007669"/>
    <property type="project" value="InterPro"/>
</dbReference>
<evidence type="ECO:0000256" key="4">
    <source>
        <dbReference type="ARBA" id="ARBA00022692"/>
    </source>
</evidence>
<dbReference type="InterPro" id="IPR003593">
    <property type="entry name" value="AAA+_ATPase"/>
</dbReference>
<feature type="transmembrane region" description="Helical" evidence="11">
    <location>
        <begin position="289"/>
        <end position="310"/>
    </location>
</feature>
<dbReference type="FunFam" id="3.40.50.300:FF:000066">
    <property type="entry name" value="ABC transporter B family member 1"/>
    <property type="match status" value="1"/>
</dbReference>
<dbReference type="PROSITE" id="PS00211">
    <property type="entry name" value="ABC_TRANSPORTER_1"/>
    <property type="match status" value="2"/>
</dbReference>
<evidence type="ECO:0000256" key="7">
    <source>
        <dbReference type="ARBA" id="ARBA00022840"/>
    </source>
</evidence>
<evidence type="ECO:0000256" key="1">
    <source>
        <dbReference type="ARBA" id="ARBA00004651"/>
    </source>
</evidence>
<evidence type="ECO:0000256" key="3">
    <source>
        <dbReference type="ARBA" id="ARBA00022448"/>
    </source>
</evidence>
<feature type="domain" description="ABC transporter" evidence="12">
    <location>
        <begin position="954"/>
        <end position="1194"/>
    </location>
</feature>
<feature type="transmembrane region" description="Helical" evidence="11">
    <location>
        <begin position="676"/>
        <end position="699"/>
    </location>
</feature>
<feature type="transmembrane region" description="Helical" evidence="11">
    <location>
        <begin position="719"/>
        <end position="742"/>
    </location>
</feature>
<evidence type="ECO:0000259" key="12">
    <source>
        <dbReference type="PROSITE" id="PS50893"/>
    </source>
</evidence>
<dbReference type="InterPro" id="IPR017871">
    <property type="entry name" value="ABC_transporter-like_CS"/>
</dbReference>
<evidence type="ECO:0000313" key="14">
    <source>
        <dbReference type="EnsemblPlants" id="OPUNC04G01640.2"/>
    </source>
</evidence>
<accession>A0A0E0KMH2</accession>
<dbReference type="InterPro" id="IPR011527">
    <property type="entry name" value="ABC1_TM_dom"/>
</dbReference>
<dbReference type="GO" id="GO:0090374">
    <property type="term" value="P:oligopeptide export from mitochondrion"/>
    <property type="evidence" value="ECO:0007669"/>
    <property type="project" value="TreeGrafter"/>
</dbReference>
<dbReference type="GO" id="GO:0005743">
    <property type="term" value="C:mitochondrial inner membrane"/>
    <property type="evidence" value="ECO:0007669"/>
    <property type="project" value="TreeGrafter"/>
</dbReference>
<evidence type="ECO:0000256" key="6">
    <source>
        <dbReference type="ARBA" id="ARBA00022741"/>
    </source>
</evidence>
<proteinExistence type="inferred from homology"/>
<dbReference type="eggNOG" id="KOG0055">
    <property type="taxonomic scope" value="Eukaryota"/>
</dbReference>
<evidence type="ECO:0000256" key="9">
    <source>
        <dbReference type="ARBA" id="ARBA00023136"/>
    </source>
</evidence>
<evidence type="ECO:0000256" key="8">
    <source>
        <dbReference type="ARBA" id="ARBA00022989"/>
    </source>
</evidence>
<keyword evidence="7" id="KW-0067">ATP-binding</keyword>
<dbReference type="Gene3D" id="3.40.50.300">
    <property type="entry name" value="P-loop containing nucleotide triphosphate hydrolases"/>
    <property type="match status" value="2"/>
</dbReference>
<keyword evidence="6" id="KW-0547">Nucleotide-binding</keyword>
<dbReference type="Gene3D" id="1.20.1560.10">
    <property type="entry name" value="ABC transporter type 1, transmembrane domain"/>
    <property type="match status" value="2"/>
</dbReference>
<evidence type="ECO:0000256" key="11">
    <source>
        <dbReference type="SAM" id="Phobius"/>
    </source>
</evidence>
<comment type="subcellular location">
    <subcellularLocation>
        <location evidence="1">Cell membrane</location>
        <topology evidence="1">Multi-pass membrane protein</topology>
    </subcellularLocation>
</comment>
<feature type="transmembrane region" description="Helical" evidence="11">
    <location>
        <begin position="262"/>
        <end position="283"/>
    </location>
</feature>
<dbReference type="PANTHER" id="PTHR43394:SF16">
    <property type="entry name" value="ABC TRANSPORTER B FAMILY MEMBER 4-LIKE ISOFORM X1"/>
    <property type="match status" value="1"/>
</dbReference>
<keyword evidence="3" id="KW-0813">Transport</keyword>
<dbReference type="InterPro" id="IPR003439">
    <property type="entry name" value="ABC_transporter-like_ATP-bd"/>
</dbReference>
<feature type="transmembrane region" description="Helical" evidence="11">
    <location>
        <begin position="171"/>
        <end position="193"/>
    </location>
</feature>
<evidence type="ECO:0000313" key="15">
    <source>
        <dbReference type="Proteomes" id="UP000026962"/>
    </source>
</evidence>
<sequence>MADSSNGGIGGRVPLHKMFALADRKDVALMAIGSAAAVVRGVSAPLMALLFGDVVDAFGDSSDSSLVYVAASKNFDIIVEDVTYITQENVSCWTLTGERQVAQIRTLYLKTILRQDMAFFDTHQSASAGECVARISGDTTLIQEAIVEKVGRFIQLVSTFLTGLVLALSRGWLLTVVVMASIFPLMFIALSVLSRSMSVLSARAQAANAEAASVAEQTIGDIRTVVSFGGERRAVDKYNHAIEACCKSELYMDAVVGGGSGLFQLVLFSTCGLAIWFGSTLIIKKGYSAGTVVSVMTIIMNATPALVQILPCIRSIEAARVVTYRMFETIQRKPQIDADAESGLVLGKLRGDVDLRNVYFCYPARSEQMVLEDFSLRLPAGTTTALVGESGSGKSTVVSLLQRFYDPDSGQIMLDGVDLKQLKLSWVRMQIGLVSQEPALFTSTIRENLAYGKRDATENEMWKVLELVNADTFIYQLPKGLDTIVGEHAKDLSGGQKQRIAIARSILKDPKILILDEATSALDVESEKSIQVTLEKIMWERTSLIVSHRLSTIRNADAIVVVHRGKLVEHGSHAKLSKDRNGAYSHLIRLQENVQRKDVHDSIVTRQPQTSDMDRSLTPPCSSSILSLDGDDSMIGLASPLLDDDKRRAEAAVLKTSPKEESLRTLICFRKVDVPVVLFGCLAAALRGVLLPALGMLIASSISTLQHQPPSELGRHAAFYAQMFVALGTASLIVSLVKHYIFGLAGARVVQRVRSISFDRVVHNEIGWFDEPSHTSGAIGARLTGDAMSIKRVFGDVLEVLAEDMATVVAGLAIGMVANWKLASIFSSIIPCMVLESYAQMKFLTESVRSGKERYEEAGSMANDAISNVRTLASLCMQSTMAESYKNKCHALKALAVRQGITSAAAYGLASILVNCFHGACFFVGAMFVQQGAATTDEVFTGTTLQPHAVRGEVELRNVSFRYPMRRHLQVLRGMYLTIPPGKTLGLVGQSGSGKSTIIALLERFYDPDHGVITLDGMDLRMLKVSWLRQQMGLVAQEPVLHNGSIWENIVYGAQAGMSYSWEEVVAAADAAGAHGFISSLPSGYDTRVGPRGVRLSGGQKQRVAIARVVLRDPRIVLLDEATSALDTESECAVMRGVLGRLANKRTCVIVAHRLATVAAVDKIAVVRDGIIAEQGRLEDLLRLTGGLYTSLVNSTT</sequence>
<keyword evidence="5" id="KW-0677">Repeat</keyword>
<dbReference type="PROSITE" id="PS50893">
    <property type="entry name" value="ABC_TRANSPORTER_2"/>
    <property type="match status" value="2"/>
</dbReference>
<keyword evidence="9 11" id="KW-0472">Membrane</keyword>
<reference evidence="14" key="2">
    <citation type="submission" date="2018-05" db="EMBL/GenBank/DDBJ databases">
        <title>OpunRS2 (Oryza punctata Reference Sequence Version 2).</title>
        <authorList>
            <person name="Zhang J."/>
            <person name="Kudrna D."/>
            <person name="Lee S."/>
            <person name="Talag J."/>
            <person name="Welchert J."/>
            <person name="Wing R.A."/>
        </authorList>
    </citation>
    <scope>NUCLEOTIDE SEQUENCE [LARGE SCALE GENOMIC DNA]</scope>
</reference>
<organism evidence="14">
    <name type="scientific">Oryza punctata</name>
    <name type="common">Red rice</name>
    <dbReference type="NCBI Taxonomy" id="4537"/>
    <lineage>
        <taxon>Eukaryota</taxon>
        <taxon>Viridiplantae</taxon>
        <taxon>Streptophyta</taxon>
        <taxon>Embryophyta</taxon>
        <taxon>Tracheophyta</taxon>
        <taxon>Spermatophyta</taxon>
        <taxon>Magnoliopsida</taxon>
        <taxon>Liliopsida</taxon>
        <taxon>Poales</taxon>
        <taxon>Poaceae</taxon>
        <taxon>BOP clade</taxon>
        <taxon>Oryzoideae</taxon>
        <taxon>Oryzeae</taxon>
        <taxon>Oryzinae</taxon>
        <taxon>Oryza</taxon>
    </lineage>
</organism>
<evidence type="ECO:0000256" key="2">
    <source>
        <dbReference type="ARBA" id="ARBA00007577"/>
    </source>
</evidence>
<dbReference type="GO" id="GO:0005886">
    <property type="term" value="C:plasma membrane"/>
    <property type="evidence" value="ECO:0007669"/>
    <property type="project" value="UniProtKB-SubCell"/>
</dbReference>
<feature type="domain" description="ABC transporter" evidence="12">
    <location>
        <begin position="353"/>
        <end position="589"/>
    </location>
</feature>